<accession>A0A6J5P940</accession>
<dbReference type="Pfam" id="PF19835">
    <property type="entry name" value="SegE_GIY-YIG"/>
    <property type="match status" value="1"/>
</dbReference>
<dbReference type="EMBL" id="LR796776">
    <property type="protein sequence ID" value="CAB4165706.1"/>
    <property type="molecule type" value="Genomic_DNA"/>
</dbReference>
<dbReference type="EMBL" id="LR797099">
    <property type="protein sequence ID" value="CAB4187064.1"/>
    <property type="molecule type" value="Genomic_DNA"/>
</dbReference>
<proteinExistence type="predicted"/>
<name>A0A6J5P940_9CAUD</name>
<dbReference type="EMBL" id="LR797502">
    <property type="protein sequence ID" value="CAB4221106.1"/>
    <property type="molecule type" value="Genomic_DNA"/>
</dbReference>
<dbReference type="EMBL" id="LR796758">
    <property type="protein sequence ID" value="CAB4164054.1"/>
    <property type="molecule type" value="Genomic_DNA"/>
</dbReference>
<evidence type="ECO:0000313" key="4">
    <source>
        <dbReference type="EMBL" id="CAB4187064.1"/>
    </source>
</evidence>
<organism evidence="2">
    <name type="scientific">uncultured Caudovirales phage</name>
    <dbReference type="NCBI Taxonomy" id="2100421"/>
    <lineage>
        <taxon>Viruses</taxon>
        <taxon>Duplodnaviria</taxon>
        <taxon>Heunggongvirae</taxon>
        <taxon>Uroviricota</taxon>
        <taxon>Caudoviricetes</taxon>
        <taxon>Peduoviridae</taxon>
        <taxon>Maltschvirus</taxon>
        <taxon>Maltschvirus maltsch</taxon>
    </lineage>
</organism>
<evidence type="ECO:0000259" key="1">
    <source>
        <dbReference type="Pfam" id="PF19835"/>
    </source>
</evidence>
<evidence type="ECO:0000313" key="5">
    <source>
        <dbReference type="EMBL" id="CAB4221106.1"/>
    </source>
</evidence>
<sequence>MELGHWNFPHEFDIADWFGFIYRITELNTGRQYIGKKQFFSNRTKKVVGKKNRKHYKKESDWKKYTGSSVELNKSIEQSGMSNYRFDIESLHASKGTLHYREVEVQIMENVMRERLASGVRMYYNGHVSAVKFAPTPETLEESKMKRINLPPQNSSKQA</sequence>
<feature type="domain" description="Putative endonuclease SegE-like GIY-YIG" evidence="1">
    <location>
        <begin position="11"/>
        <end position="127"/>
    </location>
</feature>
<gene>
    <name evidence="4" type="ORF">UFOVP1146_410</name>
    <name evidence="5" type="ORF">UFOVP1638_155</name>
    <name evidence="2" type="ORF">UFOVP812_323</name>
    <name evidence="3" type="ORF">UFOVP818_242</name>
</gene>
<protein>
    <recommendedName>
        <fullName evidence="1">Putative endonuclease SegE-like GIY-YIG domain-containing protein</fullName>
    </recommendedName>
</protein>
<dbReference type="InterPro" id="IPR045566">
    <property type="entry name" value="SegE-like_GIY-YIG"/>
</dbReference>
<evidence type="ECO:0000313" key="2">
    <source>
        <dbReference type="EMBL" id="CAB4164054.1"/>
    </source>
</evidence>
<reference evidence="2" key="1">
    <citation type="submission" date="2020-04" db="EMBL/GenBank/DDBJ databases">
        <authorList>
            <person name="Chiriac C."/>
            <person name="Salcher M."/>
            <person name="Ghai R."/>
            <person name="Kavagutti S V."/>
        </authorList>
    </citation>
    <scope>NUCLEOTIDE SEQUENCE</scope>
</reference>
<evidence type="ECO:0000313" key="3">
    <source>
        <dbReference type="EMBL" id="CAB4165706.1"/>
    </source>
</evidence>